<reference evidence="1 2" key="1">
    <citation type="submission" date="2019-02" db="EMBL/GenBank/DDBJ databases">
        <title>Deep-cultivation of Planctomycetes and their phenomic and genomic characterization uncovers novel biology.</title>
        <authorList>
            <person name="Wiegand S."/>
            <person name="Jogler M."/>
            <person name="Boedeker C."/>
            <person name="Pinto D."/>
            <person name="Vollmers J."/>
            <person name="Rivas-Marin E."/>
            <person name="Kohn T."/>
            <person name="Peeters S.H."/>
            <person name="Heuer A."/>
            <person name="Rast P."/>
            <person name="Oberbeckmann S."/>
            <person name="Bunk B."/>
            <person name="Jeske O."/>
            <person name="Meyerdierks A."/>
            <person name="Storesund J.E."/>
            <person name="Kallscheuer N."/>
            <person name="Luecker S."/>
            <person name="Lage O.M."/>
            <person name="Pohl T."/>
            <person name="Merkel B.J."/>
            <person name="Hornburger P."/>
            <person name="Mueller R.-W."/>
            <person name="Bruemmer F."/>
            <person name="Labrenz M."/>
            <person name="Spormann A.M."/>
            <person name="Op Den Camp H."/>
            <person name="Overmann J."/>
            <person name="Amann R."/>
            <person name="Jetten M.S.M."/>
            <person name="Mascher T."/>
            <person name="Medema M.H."/>
            <person name="Devos D.P."/>
            <person name="Kaster A.-K."/>
            <person name="Ovreas L."/>
            <person name="Rohde M."/>
            <person name="Galperin M.Y."/>
            <person name="Jogler C."/>
        </authorList>
    </citation>
    <scope>NUCLEOTIDE SEQUENCE [LARGE SCALE GENOMIC DNA]</scope>
    <source>
        <strain evidence="1 2">Pla52o</strain>
    </source>
</reference>
<sequence length="122" mass="13346">MYVASSSRLRAGQVCAPAKSRNKIEFLELSTPSSRARSGGGPGLSRRRIPITQSRPLRVAGFTINFAADALRGRFPKPSKTHAHALFRGDSQQGDAFLARIDFEFETPQETQSQQRLSVAGD</sequence>
<evidence type="ECO:0000313" key="1">
    <source>
        <dbReference type="EMBL" id="TWU23122.1"/>
    </source>
</evidence>
<comment type="caution">
    <text evidence="1">The sequence shown here is derived from an EMBL/GenBank/DDBJ whole genome shotgun (WGS) entry which is preliminary data.</text>
</comment>
<name>A0A5C6CG21_9BACT</name>
<keyword evidence="2" id="KW-1185">Reference proteome</keyword>
<accession>A0A5C6CG21</accession>
<protein>
    <submittedName>
        <fullName evidence="1">Uncharacterized protein</fullName>
    </submittedName>
</protein>
<evidence type="ECO:0000313" key="2">
    <source>
        <dbReference type="Proteomes" id="UP000316304"/>
    </source>
</evidence>
<dbReference type="EMBL" id="SJPT01000004">
    <property type="protein sequence ID" value="TWU23122.1"/>
    <property type="molecule type" value="Genomic_DNA"/>
</dbReference>
<dbReference type="AlphaFoldDB" id="A0A5C6CG21"/>
<dbReference type="Proteomes" id="UP000316304">
    <property type="component" value="Unassembled WGS sequence"/>
</dbReference>
<gene>
    <name evidence="1" type="ORF">Pla52o_26570</name>
</gene>
<proteinExistence type="predicted"/>
<organism evidence="1 2">
    <name type="scientific">Novipirellula galeiformis</name>
    <dbReference type="NCBI Taxonomy" id="2528004"/>
    <lineage>
        <taxon>Bacteria</taxon>
        <taxon>Pseudomonadati</taxon>
        <taxon>Planctomycetota</taxon>
        <taxon>Planctomycetia</taxon>
        <taxon>Pirellulales</taxon>
        <taxon>Pirellulaceae</taxon>
        <taxon>Novipirellula</taxon>
    </lineage>
</organism>